<dbReference type="Pfam" id="PF07963">
    <property type="entry name" value="N_methyl"/>
    <property type="match status" value="1"/>
</dbReference>
<accession>D2R2K5</accession>
<feature type="transmembrane region" description="Helical" evidence="1">
    <location>
        <begin position="16"/>
        <end position="40"/>
    </location>
</feature>
<dbReference type="SUPFAM" id="SSF54523">
    <property type="entry name" value="Pili subunits"/>
    <property type="match status" value="1"/>
</dbReference>
<keyword evidence="1" id="KW-0812">Transmembrane</keyword>
<keyword evidence="1" id="KW-0472">Membrane</keyword>
<dbReference type="InterPro" id="IPR012902">
    <property type="entry name" value="N_methyl_site"/>
</dbReference>
<dbReference type="eggNOG" id="COG2165">
    <property type="taxonomic scope" value="Bacteria"/>
</dbReference>
<dbReference type="KEGG" id="psl:Psta_2172"/>
<sequence>MPFHCKLSLYKHPRSGITIVELVVVIAILGILLALLLPAIQSSRVKAMEAVCKNNLHQLNLAMGQFCQATHELPVPVAPGQIGGWKVAIMPYLEQGNFRNTIPAGASVTDAPKEIYSQPIIMRCPVRARLTQKTTAAVESAHYVLVPDGGRDSFMLFDAPVDLEVPWLSGPEMDYGAIVARQGPHHDGFFYASGGQQGISFMLHGERVLTNR</sequence>
<gene>
    <name evidence="3" type="ordered locus">Psta_2172</name>
</gene>
<dbReference type="Pfam" id="PF07596">
    <property type="entry name" value="SBP_bac_10"/>
    <property type="match status" value="1"/>
</dbReference>
<evidence type="ECO:0000313" key="4">
    <source>
        <dbReference type="Proteomes" id="UP000001887"/>
    </source>
</evidence>
<dbReference type="InterPro" id="IPR011453">
    <property type="entry name" value="DUF1559"/>
</dbReference>
<reference evidence="3 4" key="1">
    <citation type="journal article" date="2009" name="Stand. Genomic Sci.">
        <title>Complete genome sequence of Pirellula staleyi type strain (ATCC 27377).</title>
        <authorList>
            <person name="Clum A."/>
            <person name="Tindall B.J."/>
            <person name="Sikorski J."/>
            <person name="Ivanova N."/>
            <person name="Mavrommatis K."/>
            <person name="Lucas S."/>
            <person name="Glavina del Rio T."/>
            <person name="Nolan M."/>
            <person name="Chen F."/>
            <person name="Tice H."/>
            <person name="Pitluck S."/>
            <person name="Cheng J.F."/>
            <person name="Chertkov O."/>
            <person name="Brettin T."/>
            <person name="Han C."/>
            <person name="Detter J.C."/>
            <person name="Kuske C."/>
            <person name="Bruce D."/>
            <person name="Goodwin L."/>
            <person name="Ovchinikova G."/>
            <person name="Pati A."/>
            <person name="Mikhailova N."/>
            <person name="Chen A."/>
            <person name="Palaniappan K."/>
            <person name="Land M."/>
            <person name="Hauser L."/>
            <person name="Chang Y.J."/>
            <person name="Jeffries C.D."/>
            <person name="Chain P."/>
            <person name="Rohde M."/>
            <person name="Goker M."/>
            <person name="Bristow J."/>
            <person name="Eisen J.A."/>
            <person name="Markowitz V."/>
            <person name="Hugenholtz P."/>
            <person name="Kyrpides N.C."/>
            <person name="Klenk H.P."/>
            <person name="Lapidus A."/>
        </authorList>
    </citation>
    <scope>NUCLEOTIDE SEQUENCE [LARGE SCALE GENOMIC DNA]</scope>
    <source>
        <strain evidence="4">ATCC 27377 / DSM 6068 / ICPB 4128</strain>
    </source>
</reference>
<evidence type="ECO:0000259" key="2">
    <source>
        <dbReference type="Pfam" id="PF07596"/>
    </source>
</evidence>
<keyword evidence="4" id="KW-1185">Reference proteome</keyword>
<dbReference type="EMBL" id="CP001848">
    <property type="protein sequence ID" value="ADB16845.1"/>
    <property type="molecule type" value="Genomic_DNA"/>
</dbReference>
<dbReference type="HOGENOM" id="CLU_1298801_0_0_0"/>
<protein>
    <recommendedName>
        <fullName evidence="2">DUF1559 domain-containing protein</fullName>
    </recommendedName>
</protein>
<evidence type="ECO:0000256" key="1">
    <source>
        <dbReference type="SAM" id="Phobius"/>
    </source>
</evidence>
<evidence type="ECO:0000313" key="3">
    <source>
        <dbReference type="EMBL" id="ADB16845.1"/>
    </source>
</evidence>
<dbReference type="STRING" id="530564.Psta_2172"/>
<dbReference type="OrthoDB" id="285158at2"/>
<dbReference type="InterPro" id="IPR045584">
    <property type="entry name" value="Pilin-like"/>
</dbReference>
<keyword evidence="1" id="KW-1133">Transmembrane helix</keyword>
<proteinExistence type="predicted"/>
<dbReference type="Proteomes" id="UP000001887">
    <property type="component" value="Chromosome"/>
</dbReference>
<dbReference type="AlphaFoldDB" id="D2R2K5"/>
<name>D2R2K5_PIRSD</name>
<organism evidence="3 4">
    <name type="scientific">Pirellula staleyi (strain ATCC 27377 / DSM 6068 / ICPB 4128)</name>
    <name type="common">Pirella staleyi</name>
    <dbReference type="NCBI Taxonomy" id="530564"/>
    <lineage>
        <taxon>Bacteria</taxon>
        <taxon>Pseudomonadati</taxon>
        <taxon>Planctomycetota</taxon>
        <taxon>Planctomycetia</taxon>
        <taxon>Pirellulales</taxon>
        <taxon>Pirellulaceae</taxon>
        <taxon>Pirellula</taxon>
    </lineage>
</organism>
<dbReference type="PANTHER" id="PTHR30093:SF2">
    <property type="entry name" value="TYPE II SECRETION SYSTEM PROTEIN H"/>
    <property type="match status" value="1"/>
</dbReference>
<feature type="domain" description="DUF1559" evidence="2">
    <location>
        <begin position="42"/>
        <end position="133"/>
    </location>
</feature>
<dbReference type="PANTHER" id="PTHR30093">
    <property type="entry name" value="GENERAL SECRETION PATHWAY PROTEIN G"/>
    <property type="match status" value="1"/>
</dbReference>
<dbReference type="Gene3D" id="3.30.700.10">
    <property type="entry name" value="Glycoprotein, Type 4 Pilin"/>
    <property type="match status" value="1"/>
</dbReference>